<dbReference type="GO" id="GO:0005634">
    <property type="term" value="C:nucleus"/>
    <property type="evidence" value="ECO:0007669"/>
    <property type="project" value="UniProtKB-SubCell"/>
</dbReference>
<dbReference type="Gene3D" id="3.30.40.10">
    <property type="entry name" value="Zinc/RING finger domain, C3HC4 (zinc finger)"/>
    <property type="match status" value="2"/>
</dbReference>
<dbReference type="InterPro" id="IPR013083">
    <property type="entry name" value="Znf_RING/FYVE/PHD"/>
</dbReference>
<accession>A0A8J5FF85</accession>
<keyword evidence="2" id="KW-0479">Metal-binding</keyword>
<dbReference type="Pfam" id="PF16135">
    <property type="entry name" value="TDBD"/>
    <property type="match status" value="1"/>
</dbReference>
<keyword evidence="10" id="KW-1185">Reference proteome</keyword>
<proteinExistence type="predicted"/>
<feature type="domain" description="N-acetyltransferase" evidence="8">
    <location>
        <begin position="1167"/>
        <end position="1331"/>
    </location>
</feature>
<dbReference type="PROSITE" id="PS01359">
    <property type="entry name" value="ZF_PHD_1"/>
    <property type="match status" value="1"/>
</dbReference>
<evidence type="ECO:0000256" key="5">
    <source>
        <dbReference type="ARBA" id="ARBA00023242"/>
    </source>
</evidence>
<feature type="domain" description="PHD-type" evidence="7">
    <location>
        <begin position="1006"/>
        <end position="1074"/>
    </location>
</feature>
<dbReference type="GO" id="GO:0016747">
    <property type="term" value="F:acyltransferase activity, transferring groups other than amino-acyl groups"/>
    <property type="evidence" value="ECO:0007669"/>
    <property type="project" value="InterPro"/>
</dbReference>
<evidence type="ECO:0000256" key="2">
    <source>
        <dbReference type="ARBA" id="ARBA00022723"/>
    </source>
</evidence>
<gene>
    <name evidence="9" type="ORF">ZIOFF_059464</name>
</gene>
<sequence>MIEWASTVIKGSKTHSAMSVLLGHGTDAMTDEFDGSKGEKDIFMEIFNLSAPDKVNNLHVASNILNFPKDKSIQSRSLASMISESSGMTTYVSLRDSSSNTSQPQCISDRDVSRSRCLLESSSTGSVSDHCDVQEKRMNLSIEQHNQKGVAHSSSVLVSSNALVDLGQLQNSSSMFIQHQEQLQCLVVESCGQGILSSCYLSQTHEEIDASNNMDDDVAPDIEFRGQEVRDANIINEAKSITSPVSQESCAYDLLVINSTSAHVETLEIPTCMKQLNIVKSNRIEVASKKALIRDLPERLCSHANCLLTDAGWKIAPRVRNDRAKLASYYVPPEGKPVLTSLSQAWKACGRRLHSSARISDKDDKGGAWANIGQFWSDLTDTLFYIDENTQPSRTSISHLKRWQLLDPFVAVVYINRKISVLREGKSLKAVNSCTFVLAEENNNVLADDNIVRVSHLGKLNSSSGSYLNNIQLAGHDQVLITVIPKNQKNSQNCLDWKTNAQCNQQNWKISCASGVGRGDLSSLSVSKGTYTHDATCLHPSCKELTNSYNTVCGSDNISIFTEDVYPTSIKDFSVFEFSVDESLPYVLETPLINGPEACKASSFEKSVCQQLSSRPSKCKSVKKDLKEARQKRTIISAKRRVYGKHLSKFVGCDTLDLPSHENTANKMEVDDEHLKIQHSTSRPGCNGVIPVVDILNFFTTEKAAIEDQKSNGLDFSLSQASGSGKKTHKKSKKKSGIKTYNVDGTCYVKCTKALGSHFNQKIKNVKGKKENIAMPFQNKAENSLVHSNADVSCTVGETLDTQSRQIVAKLKEAEVCKKNRWKRPRGFRINDDDLLIAAIIKNKDYVTCIDTKGSKLGVSQPKKLKKLESRKGGCKLLLRTPGKGALSKDGKEIILGARTVLSWLIERGVLSLKDVFQYRNPKNNDLVKDGLITRNGILCRCCEQIFSLSAFKCHSGSKLQKPSSNLFLESGRSYTLCQLQAWSAEYKARKSHMRDMGLEEVDQNDDTCGFCVDGGELICCDNCPSTYHQTCLTMRCLISEFLENEALFELLQAVGVYWDLPEGSWYCHNCICKSCGNVVKATKEHPRPLAVLECSQCEHKYHYICIKKKDPSIGEVKSGSWFCGENCEQVYLGLRSRVGILNGLADGFSWTILRCNHDDQKINSTQKIALMAECNMKLAIALSIMEECFLPMVDPRTGINMIPHVLYNRGSNFTRLNYQGFYTVVMEKNDEIISVASLRIHGITVAEIPLIATSSEHRRQGMCRRLLNAVEKTLKSFKVKMLVLSAIPGLVETWTSHFGFKSIGDIERRQLNHVNFMLFPGTELLIKNLEDTTEETGEVIGSDDASCSRVSQSSCCDDTNKIDVETTVQTNEISGDDADRGAFISTMNGTHQIEHNWQQKGLFIQLDDTPNSTSKPDDNKANISESFCINVENLNNQVTRKFNKIVEDSTVLFTPLK</sequence>
<evidence type="ECO:0000259" key="8">
    <source>
        <dbReference type="PROSITE" id="PS51186"/>
    </source>
</evidence>
<dbReference type="InterPro" id="IPR056511">
    <property type="entry name" value="IDM1_C"/>
</dbReference>
<dbReference type="InterPro" id="IPR000182">
    <property type="entry name" value="GNAT_dom"/>
</dbReference>
<dbReference type="InterPro" id="IPR011011">
    <property type="entry name" value="Znf_FYVE_PHD"/>
</dbReference>
<keyword evidence="5" id="KW-0539">Nucleus</keyword>
<dbReference type="CDD" id="cd04301">
    <property type="entry name" value="NAT_SF"/>
    <property type="match status" value="1"/>
</dbReference>
<comment type="subcellular location">
    <subcellularLocation>
        <location evidence="1">Nucleus</location>
    </subcellularLocation>
</comment>
<dbReference type="InterPro" id="IPR032308">
    <property type="entry name" value="TDBD"/>
</dbReference>
<dbReference type="InterPro" id="IPR019786">
    <property type="entry name" value="Zinc_finger_PHD-type_CS"/>
</dbReference>
<dbReference type="PROSITE" id="PS50016">
    <property type="entry name" value="ZF_PHD_2"/>
    <property type="match status" value="1"/>
</dbReference>
<dbReference type="Gene3D" id="3.40.630.30">
    <property type="match status" value="1"/>
</dbReference>
<organism evidence="9 10">
    <name type="scientific">Zingiber officinale</name>
    <name type="common">Ginger</name>
    <name type="synonym">Amomum zingiber</name>
    <dbReference type="NCBI Taxonomy" id="94328"/>
    <lineage>
        <taxon>Eukaryota</taxon>
        <taxon>Viridiplantae</taxon>
        <taxon>Streptophyta</taxon>
        <taxon>Embryophyta</taxon>
        <taxon>Tracheophyta</taxon>
        <taxon>Spermatophyta</taxon>
        <taxon>Magnoliopsida</taxon>
        <taxon>Liliopsida</taxon>
        <taxon>Zingiberales</taxon>
        <taxon>Zingiberaceae</taxon>
        <taxon>Zingiber</taxon>
    </lineage>
</organism>
<evidence type="ECO:0000313" key="9">
    <source>
        <dbReference type="EMBL" id="KAG6482825.1"/>
    </source>
</evidence>
<keyword evidence="3 6" id="KW-0863">Zinc-finger</keyword>
<keyword evidence="4" id="KW-0862">Zinc</keyword>
<dbReference type="Proteomes" id="UP000734854">
    <property type="component" value="Unassembled WGS sequence"/>
</dbReference>
<reference evidence="9 10" key="1">
    <citation type="submission" date="2020-08" db="EMBL/GenBank/DDBJ databases">
        <title>Plant Genome Project.</title>
        <authorList>
            <person name="Zhang R.-G."/>
        </authorList>
    </citation>
    <scope>NUCLEOTIDE SEQUENCE [LARGE SCALE GENOMIC DNA]</scope>
    <source>
        <tissue evidence="9">Rhizome</tissue>
    </source>
</reference>
<evidence type="ECO:0000259" key="7">
    <source>
        <dbReference type="PROSITE" id="PS50016"/>
    </source>
</evidence>
<dbReference type="GO" id="GO:0008270">
    <property type="term" value="F:zinc ion binding"/>
    <property type="evidence" value="ECO:0007669"/>
    <property type="project" value="UniProtKB-KW"/>
</dbReference>
<dbReference type="PANTHER" id="PTHR46508:SF2">
    <property type="entry name" value="INCREASED DNA METHYLATION 1"/>
    <property type="match status" value="1"/>
</dbReference>
<protein>
    <submittedName>
        <fullName evidence="9">Uncharacterized protein</fullName>
    </submittedName>
</protein>
<dbReference type="SUPFAM" id="SSF57903">
    <property type="entry name" value="FYVE/PHD zinc finger"/>
    <property type="match status" value="1"/>
</dbReference>
<evidence type="ECO:0000256" key="1">
    <source>
        <dbReference type="ARBA" id="ARBA00004123"/>
    </source>
</evidence>
<evidence type="ECO:0000256" key="3">
    <source>
        <dbReference type="ARBA" id="ARBA00022771"/>
    </source>
</evidence>
<dbReference type="InterPro" id="IPR001965">
    <property type="entry name" value="Znf_PHD"/>
</dbReference>
<dbReference type="InterPro" id="IPR016181">
    <property type="entry name" value="Acyl_CoA_acyltransferase"/>
</dbReference>
<evidence type="ECO:0000313" key="10">
    <source>
        <dbReference type="Proteomes" id="UP000734854"/>
    </source>
</evidence>
<dbReference type="SUPFAM" id="SSF55729">
    <property type="entry name" value="Acyl-CoA N-acyltransferases (Nat)"/>
    <property type="match status" value="1"/>
</dbReference>
<dbReference type="Pfam" id="PF23209">
    <property type="entry name" value="IDM1_C"/>
    <property type="match status" value="1"/>
</dbReference>
<name>A0A8J5FF85_ZINOF</name>
<evidence type="ECO:0000256" key="4">
    <source>
        <dbReference type="ARBA" id="ARBA00022833"/>
    </source>
</evidence>
<comment type="caution">
    <text evidence="9">The sequence shown here is derived from an EMBL/GenBank/DDBJ whole genome shotgun (WGS) entry which is preliminary data.</text>
</comment>
<dbReference type="PANTHER" id="PTHR46508">
    <property type="entry name" value="PHD FINGER FAMILY PROTEIN"/>
    <property type="match status" value="1"/>
</dbReference>
<dbReference type="InterPro" id="IPR019787">
    <property type="entry name" value="Znf_PHD-finger"/>
</dbReference>
<evidence type="ECO:0000256" key="6">
    <source>
        <dbReference type="PROSITE-ProRule" id="PRU00146"/>
    </source>
</evidence>
<dbReference type="EMBL" id="JACMSC010000016">
    <property type="protein sequence ID" value="KAG6482825.1"/>
    <property type="molecule type" value="Genomic_DNA"/>
</dbReference>
<dbReference type="PROSITE" id="PS51186">
    <property type="entry name" value="GNAT"/>
    <property type="match status" value="1"/>
</dbReference>
<dbReference type="SMART" id="SM00249">
    <property type="entry name" value="PHD"/>
    <property type="match status" value="2"/>
</dbReference>